<dbReference type="EMBL" id="CM007389">
    <property type="protein sequence ID" value="ONK57965.1"/>
    <property type="molecule type" value="Genomic_DNA"/>
</dbReference>
<accession>A0A5P1E8Y6</accession>
<dbReference type="Pfam" id="PF07714">
    <property type="entry name" value="PK_Tyr_Ser-Thr"/>
    <property type="match status" value="1"/>
</dbReference>
<dbReference type="InterPro" id="IPR051564">
    <property type="entry name" value="LRR_receptor-like_kinase"/>
</dbReference>
<sequence length="232" mass="25395">MANGALSSMIRDGGQGLDWPTRLRIGVGGSRGLAWLHHGFQVPFLHQNVSSNAVLLDEEYEPRVTDFGLARLMRPWTSDEGLNTTPFLNGDFGEFGYIAPEYATNPVPSTKGDVYGFGVVLLELATGQKATEVNSDLAGEGFKGNLVDWVTQLVVAGKIREAIDKPLRGNGHDDQIVEFLKVACGCVAVRPQERLSMYRVYQSLKSIGGGHEYSEQFDEFPLIYGKDEPEAA</sequence>
<evidence type="ECO:0000313" key="2">
    <source>
        <dbReference type="EMBL" id="ONK57965.1"/>
    </source>
</evidence>
<dbReference type="Gramene" id="ONK57965">
    <property type="protein sequence ID" value="ONK57965"/>
    <property type="gene ID" value="A4U43_C09F6250"/>
</dbReference>
<dbReference type="Proteomes" id="UP000243459">
    <property type="component" value="Chromosome 9"/>
</dbReference>
<reference evidence="3" key="1">
    <citation type="journal article" date="2017" name="Nat. Commun.">
        <title>The asparagus genome sheds light on the origin and evolution of a young Y chromosome.</title>
        <authorList>
            <person name="Harkess A."/>
            <person name="Zhou J."/>
            <person name="Xu C."/>
            <person name="Bowers J.E."/>
            <person name="Van der Hulst R."/>
            <person name="Ayyampalayam S."/>
            <person name="Mercati F."/>
            <person name="Riccardi P."/>
            <person name="McKain M.R."/>
            <person name="Kakrana A."/>
            <person name="Tang H."/>
            <person name="Ray J."/>
            <person name="Groenendijk J."/>
            <person name="Arikit S."/>
            <person name="Mathioni S.M."/>
            <person name="Nakano M."/>
            <person name="Shan H."/>
            <person name="Telgmann-Rauber A."/>
            <person name="Kanno A."/>
            <person name="Yue Z."/>
            <person name="Chen H."/>
            <person name="Li W."/>
            <person name="Chen Y."/>
            <person name="Xu X."/>
            <person name="Zhang Y."/>
            <person name="Luo S."/>
            <person name="Chen H."/>
            <person name="Gao J."/>
            <person name="Mao Z."/>
            <person name="Pires J.C."/>
            <person name="Luo M."/>
            <person name="Kudrna D."/>
            <person name="Wing R.A."/>
            <person name="Meyers B.C."/>
            <person name="Yi K."/>
            <person name="Kong H."/>
            <person name="Lavrijsen P."/>
            <person name="Sunseri F."/>
            <person name="Falavigna A."/>
            <person name="Ye Y."/>
            <person name="Leebens-Mack J.H."/>
            <person name="Chen G."/>
        </authorList>
    </citation>
    <scope>NUCLEOTIDE SEQUENCE [LARGE SCALE GENOMIC DNA]</scope>
    <source>
        <strain evidence="3">cv. DH0086</strain>
    </source>
</reference>
<dbReference type="Gene3D" id="1.10.510.10">
    <property type="entry name" value="Transferase(Phosphotransferase) domain 1"/>
    <property type="match status" value="1"/>
</dbReference>
<dbReference type="InterPro" id="IPR011009">
    <property type="entry name" value="Kinase-like_dom_sf"/>
</dbReference>
<name>A0A5P1E8Y6_ASPOF</name>
<organism evidence="2 3">
    <name type="scientific">Asparagus officinalis</name>
    <name type="common">Garden asparagus</name>
    <dbReference type="NCBI Taxonomy" id="4686"/>
    <lineage>
        <taxon>Eukaryota</taxon>
        <taxon>Viridiplantae</taxon>
        <taxon>Streptophyta</taxon>
        <taxon>Embryophyta</taxon>
        <taxon>Tracheophyta</taxon>
        <taxon>Spermatophyta</taxon>
        <taxon>Magnoliopsida</taxon>
        <taxon>Liliopsida</taxon>
        <taxon>Asparagales</taxon>
        <taxon>Asparagaceae</taxon>
        <taxon>Asparagoideae</taxon>
        <taxon>Asparagus</taxon>
    </lineage>
</organism>
<dbReference type="PANTHER" id="PTHR48055:SF60">
    <property type="entry name" value="INACTIVE LRR RECEPTOR-LIKE SERINE_THREONINE-PROTEIN KINASE BIR2 ISOFORM X2"/>
    <property type="match status" value="1"/>
</dbReference>
<evidence type="ECO:0000259" key="1">
    <source>
        <dbReference type="PROSITE" id="PS50011"/>
    </source>
</evidence>
<dbReference type="GO" id="GO:0016020">
    <property type="term" value="C:membrane"/>
    <property type="evidence" value="ECO:0007669"/>
    <property type="project" value="TreeGrafter"/>
</dbReference>
<dbReference type="OMA" id="IGGGHEY"/>
<dbReference type="PANTHER" id="PTHR48055">
    <property type="entry name" value="LEUCINE-RICH REPEAT RECEPTOR PROTEIN KINASE EMS1"/>
    <property type="match status" value="1"/>
</dbReference>
<proteinExistence type="predicted"/>
<dbReference type="GO" id="GO:0004672">
    <property type="term" value="F:protein kinase activity"/>
    <property type="evidence" value="ECO:0007669"/>
    <property type="project" value="InterPro"/>
</dbReference>
<protein>
    <recommendedName>
        <fullName evidence="1">Protein kinase domain-containing protein</fullName>
    </recommendedName>
</protein>
<dbReference type="GO" id="GO:0005524">
    <property type="term" value="F:ATP binding"/>
    <property type="evidence" value="ECO:0007669"/>
    <property type="project" value="InterPro"/>
</dbReference>
<dbReference type="InterPro" id="IPR000719">
    <property type="entry name" value="Prot_kinase_dom"/>
</dbReference>
<dbReference type="PROSITE" id="PS50011">
    <property type="entry name" value="PROTEIN_KINASE_DOM"/>
    <property type="match status" value="1"/>
</dbReference>
<evidence type="ECO:0000313" key="3">
    <source>
        <dbReference type="Proteomes" id="UP000243459"/>
    </source>
</evidence>
<dbReference type="InterPro" id="IPR001245">
    <property type="entry name" value="Ser-Thr/Tyr_kinase_cat_dom"/>
</dbReference>
<keyword evidence="3" id="KW-1185">Reference proteome</keyword>
<gene>
    <name evidence="2" type="ORF">A4U43_C09F6250</name>
</gene>
<feature type="domain" description="Protein kinase" evidence="1">
    <location>
        <begin position="1"/>
        <end position="214"/>
    </location>
</feature>
<dbReference type="AlphaFoldDB" id="A0A5P1E8Y6"/>
<dbReference type="SUPFAM" id="SSF56112">
    <property type="entry name" value="Protein kinase-like (PK-like)"/>
    <property type="match status" value="1"/>
</dbReference>